<feature type="domain" description="Sodium/calcium exchanger membrane region" evidence="9">
    <location>
        <begin position="208"/>
        <end position="344"/>
    </location>
</feature>
<evidence type="ECO:0000256" key="2">
    <source>
        <dbReference type="ARBA" id="ARBA00005364"/>
    </source>
</evidence>
<accession>A0A0A1TJL8</accession>
<keyword evidence="4 8" id="KW-0812">Transmembrane</keyword>
<protein>
    <recommendedName>
        <fullName evidence="9">Sodium/calcium exchanger membrane region domain-containing protein</fullName>
    </recommendedName>
</protein>
<feature type="transmembrane region" description="Helical" evidence="8">
    <location>
        <begin position="73"/>
        <end position="96"/>
    </location>
</feature>
<dbReference type="AlphaFoldDB" id="A0A0A1TJL8"/>
<evidence type="ECO:0000313" key="11">
    <source>
        <dbReference type="Proteomes" id="UP000039046"/>
    </source>
</evidence>
<proteinExistence type="inferred from homology"/>
<feature type="transmembrane region" description="Helical" evidence="8">
    <location>
        <begin position="108"/>
        <end position="126"/>
    </location>
</feature>
<comment type="subcellular location">
    <subcellularLocation>
        <location evidence="1">Membrane</location>
        <topology evidence="1">Multi-pass membrane protein</topology>
    </subcellularLocation>
</comment>
<evidence type="ECO:0000256" key="3">
    <source>
        <dbReference type="ARBA" id="ARBA00022449"/>
    </source>
</evidence>
<evidence type="ECO:0000256" key="6">
    <source>
        <dbReference type="ARBA" id="ARBA00023136"/>
    </source>
</evidence>
<feature type="transmembrane region" description="Helical" evidence="8">
    <location>
        <begin position="264"/>
        <end position="290"/>
    </location>
</feature>
<dbReference type="InterPro" id="IPR004481">
    <property type="entry name" value="K/Na/Ca-exchanger"/>
</dbReference>
<dbReference type="GO" id="GO:0005886">
    <property type="term" value="C:plasma membrane"/>
    <property type="evidence" value="ECO:0007669"/>
    <property type="project" value="TreeGrafter"/>
</dbReference>
<dbReference type="GO" id="GO:0008273">
    <property type="term" value="F:calcium, potassium:sodium antiporter activity"/>
    <property type="evidence" value="ECO:0007669"/>
    <property type="project" value="TreeGrafter"/>
</dbReference>
<keyword evidence="3" id="KW-0050">Antiport</keyword>
<evidence type="ECO:0000256" key="4">
    <source>
        <dbReference type="ARBA" id="ARBA00022692"/>
    </source>
</evidence>
<dbReference type="InterPro" id="IPR004837">
    <property type="entry name" value="NaCa_Exmemb"/>
</dbReference>
<evidence type="ECO:0000313" key="10">
    <source>
        <dbReference type="EMBL" id="CEJ89987.1"/>
    </source>
</evidence>
<evidence type="ECO:0000256" key="8">
    <source>
        <dbReference type="SAM" id="Phobius"/>
    </source>
</evidence>
<dbReference type="GO" id="GO:0006874">
    <property type="term" value="P:intracellular calcium ion homeostasis"/>
    <property type="evidence" value="ECO:0007669"/>
    <property type="project" value="TreeGrafter"/>
</dbReference>
<feature type="region of interest" description="Disordered" evidence="7">
    <location>
        <begin position="166"/>
        <end position="187"/>
    </location>
</feature>
<keyword evidence="11" id="KW-1185">Reference proteome</keyword>
<evidence type="ECO:0000256" key="1">
    <source>
        <dbReference type="ARBA" id="ARBA00004141"/>
    </source>
</evidence>
<feature type="transmembrane region" description="Helical" evidence="8">
    <location>
        <begin position="329"/>
        <end position="353"/>
    </location>
</feature>
<feature type="domain" description="Sodium/calcium exchanger membrane region" evidence="9">
    <location>
        <begin position="11"/>
        <end position="149"/>
    </location>
</feature>
<feature type="transmembrane region" description="Helical" evidence="8">
    <location>
        <begin position="132"/>
        <end position="153"/>
    </location>
</feature>
<evidence type="ECO:0000256" key="5">
    <source>
        <dbReference type="ARBA" id="ARBA00022989"/>
    </source>
</evidence>
<feature type="compositionally biased region" description="Acidic residues" evidence="7">
    <location>
        <begin position="166"/>
        <end position="178"/>
    </location>
</feature>
<dbReference type="Proteomes" id="UP000039046">
    <property type="component" value="Unassembled WGS sequence"/>
</dbReference>
<gene>
    <name evidence="10" type="ORF">VHEMI05800</name>
</gene>
<name>A0A0A1TJL8_9HYPO</name>
<keyword evidence="6 8" id="KW-0472">Membrane</keyword>
<evidence type="ECO:0000259" key="9">
    <source>
        <dbReference type="Pfam" id="PF01699"/>
    </source>
</evidence>
<comment type="similarity">
    <text evidence="2">Belongs to the Ca(2+):cation antiporter (CaCA) (TC 2.A.19) family. SLC24A subfamily.</text>
</comment>
<feature type="transmembrane region" description="Helical" evidence="8">
    <location>
        <begin position="6"/>
        <end position="23"/>
    </location>
</feature>
<reference evidence="10 11" key="1">
    <citation type="journal article" date="2015" name="Genome Announc.">
        <title>Draft Genome Sequence and Gene Annotation of the Entomopathogenic Fungus Verticillium hemipterigenum.</title>
        <authorList>
            <person name="Horn F."/>
            <person name="Habel A."/>
            <person name="Scharf D.H."/>
            <person name="Dworschak J."/>
            <person name="Brakhage A.A."/>
            <person name="Guthke R."/>
            <person name="Hertweck C."/>
            <person name="Linde J."/>
        </authorList>
    </citation>
    <scope>NUCLEOTIDE SEQUENCE [LARGE SCALE GENOMIC DNA]</scope>
</reference>
<dbReference type="PANTHER" id="PTHR10846:SF8">
    <property type="entry name" value="INNER MEMBRANE PROTEIN YRBG"/>
    <property type="match status" value="1"/>
</dbReference>
<keyword evidence="5 8" id="KW-1133">Transmembrane helix</keyword>
<dbReference type="Pfam" id="PF01699">
    <property type="entry name" value="Na_Ca_ex"/>
    <property type="match status" value="2"/>
</dbReference>
<dbReference type="InterPro" id="IPR044880">
    <property type="entry name" value="NCX_ion-bd_dom_sf"/>
</dbReference>
<sequence length="354" mass="37878">MAQSSVLVFNMGVFISTLFLLEFGADKIIDHSAAVASRIGVSEVLVGLLTAGAEWEELAVVIASLAQGRSSIALGNVVGASISNILGAFSLGLLCFNADEVEFERSERLYSLILLILTTLVAPIIYFPAPLTWRACGLILTISFSIYFLVVALDVAKAVIQAQEGADSEDSDPEDDDSVAGSDTELLSGNSSIRRDRERSLGYHATRLIFGFLAISLAGYVLSQATINIIDQLGISDVLFSVVILAIATTLPEKFIASMSGYRGHFGIMVASCAGSNIFLLSICCGIIMIQSNGHLDGGNVTLTELAVLWVSTAAFTTTIWFGVKYVRWIGAAMLVGYIAFIILEFTIIHRIVD</sequence>
<evidence type="ECO:0000256" key="7">
    <source>
        <dbReference type="SAM" id="MobiDB-lite"/>
    </source>
</evidence>
<feature type="transmembrane region" description="Helical" evidence="8">
    <location>
        <begin position="302"/>
        <end position="322"/>
    </location>
</feature>
<dbReference type="EMBL" id="CDHN01000003">
    <property type="protein sequence ID" value="CEJ89987.1"/>
    <property type="molecule type" value="Genomic_DNA"/>
</dbReference>
<dbReference type="PANTHER" id="PTHR10846">
    <property type="entry name" value="SODIUM/POTASSIUM/CALCIUM EXCHANGER"/>
    <property type="match status" value="1"/>
</dbReference>
<feature type="transmembrane region" description="Helical" evidence="8">
    <location>
        <begin position="233"/>
        <end position="252"/>
    </location>
</feature>
<dbReference type="Gene3D" id="1.20.1420.30">
    <property type="entry name" value="NCX, central ion-binding region"/>
    <property type="match status" value="2"/>
</dbReference>
<dbReference type="HOGENOM" id="CLU_007948_1_0_1"/>
<feature type="transmembrane region" description="Helical" evidence="8">
    <location>
        <begin position="201"/>
        <end position="221"/>
    </location>
</feature>
<dbReference type="GO" id="GO:0005262">
    <property type="term" value="F:calcium channel activity"/>
    <property type="evidence" value="ECO:0007669"/>
    <property type="project" value="TreeGrafter"/>
</dbReference>
<dbReference type="OrthoDB" id="2127281at2759"/>
<keyword evidence="3" id="KW-0813">Transport</keyword>
<organism evidence="10 11">
    <name type="scientific">[Torrubiella] hemipterigena</name>
    <dbReference type="NCBI Taxonomy" id="1531966"/>
    <lineage>
        <taxon>Eukaryota</taxon>
        <taxon>Fungi</taxon>
        <taxon>Dikarya</taxon>
        <taxon>Ascomycota</taxon>
        <taxon>Pezizomycotina</taxon>
        <taxon>Sordariomycetes</taxon>
        <taxon>Hypocreomycetidae</taxon>
        <taxon>Hypocreales</taxon>
        <taxon>Clavicipitaceae</taxon>
        <taxon>Clavicipitaceae incertae sedis</taxon>
        <taxon>'Torrubiella' clade</taxon>
    </lineage>
</organism>
<dbReference type="STRING" id="1531966.A0A0A1TJL8"/>